<keyword evidence="3" id="KW-0732">Signal</keyword>
<comment type="caution">
    <text evidence="4">The sequence shown here is derived from an EMBL/GenBank/DDBJ whole genome shotgun (WGS) entry which is preliminary data.</text>
</comment>
<organism evidence="4 5">
    <name type="scientific">Mycena venus</name>
    <dbReference type="NCBI Taxonomy" id="2733690"/>
    <lineage>
        <taxon>Eukaryota</taxon>
        <taxon>Fungi</taxon>
        <taxon>Dikarya</taxon>
        <taxon>Basidiomycota</taxon>
        <taxon>Agaricomycotina</taxon>
        <taxon>Agaricomycetes</taxon>
        <taxon>Agaricomycetidae</taxon>
        <taxon>Agaricales</taxon>
        <taxon>Marasmiineae</taxon>
        <taxon>Mycenaceae</taxon>
        <taxon>Mycena</taxon>
    </lineage>
</organism>
<evidence type="ECO:0000313" key="5">
    <source>
        <dbReference type="Proteomes" id="UP000620124"/>
    </source>
</evidence>
<keyword evidence="2" id="KW-1133">Transmembrane helix</keyword>
<proteinExistence type="predicted"/>
<feature type="chain" id="PRO_5034931164" description="Transmembrane protein" evidence="3">
    <location>
        <begin position="21"/>
        <end position="233"/>
    </location>
</feature>
<accession>A0A8H7D778</accession>
<dbReference type="OrthoDB" id="3047565at2759"/>
<feature type="transmembrane region" description="Helical" evidence="2">
    <location>
        <begin position="108"/>
        <end position="131"/>
    </location>
</feature>
<evidence type="ECO:0000256" key="3">
    <source>
        <dbReference type="SAM" id="SignalP"/>
    </source>
</evidence>
<feature type="signal peptide" evidence="3">
    <location>
        <begin position="1"/>
        <end position="20"/>
    </location>
</feature>
<evidence type="ECO:0000256" key="2">
    <source>
        <dbReference type="SAM" id="Phobius"/>
    </source>
</evidence>
<keyword evidence="5" id="KW-1185">Reference proteome</keyword>
<dbReference type="AlphaFoldDB" id="A0A8H7D778"/>
<protein>
    <recommendedName>
        <fullName evidence="6">Transmembrane protein</fullName>
    </recommendedName>
</protein>
<evidence type="ECO:0000256" key="1">
    <source>
        <dbReference type="SAM" id="MobiDB-lite"/>
    </source>
</evidence>
<keyword evidence="2" id="KW-0812">Transmembrane</keyword>
<reference evidence="4" key="1">
    <citation type="submission" date="2020-05" db="EMBL/GenBank/DDBJ databases">
        <title>Mycena genomes resolve the evolution of fungal bioluminescence.</title>
        <authorList>
            <person name="Tsai I.J."/>
        </authorList>
    </citation>
    <scope>NUCLEOTIDE SEQUENCE</scope>
    <source>
        <strain evidence="4">CCC161011</strain>
    </source>
</reference>
<dbReference type="Proteomes" id="UP000620124">
    <property type="component" value="Unassembled WGS sequence"/>
</dbReference>
<evidence type="ECO:0000313" key="4">
    <source>
        <dbReference type="EMBL" id="KAF7361947.1"/>
    </source>
</evidence>
<feature type="region of interest" description="Disordered" evidence="1">
    <location>
        <begin position="198"/>
        <end position="233"/>
    </location>
</feature>
<name>A0A8H7D778_9AGAR</name>
<evidence type="ECO:0008006" key="6">
    <source>
        <dbReference type="Google" id="ProtNLM"/>
    </source>
</evidence>
<feature type="compositionally biased region" description="Polar residues" evidence="1">
    <location>
        <begin position="209"/>
        <end position="233"/>
    </location>
</feature>
<keyword evidence="2" id="KW-0472">Membrane</keyword>
<dbReference type="EMBL" id="JACAZI010000004">
    <property type="protein sequence ID" value="KAF7361947.1"/>
    <property type="molecule type" value="Genomic_DNA"/>
</dbReference>
<sequence>MVARVAKILVCLVLCTIVNAQSDVVTPHSVSRVVPAAVSEPVSVNGVSEVARPTSPVSVNGVSEVSTSTGDISLGFAAPPFFSWVTENSEPTSGALPSTSSKSNKGKIAGYVVGGLAVVIAAIGALVFLRLRSRRSTTHWRNRVTGTWQDQEGKAGGPVYVGRPVDRPFDGYYPDFKVPVASPTTSAPVFIREPRLAQPFSVPQRGHTRGSSSSHIRNDSMEMSPTTTRLVFN</sequence>
<gene>
    <name evidence="4" type="ORF">MVEN_00539700</name>
</gene>